<protein>
    <submittedName>
        <fullName evidence="1">Uncharacterized protein</fullName>
    </submittedName>
</protein>
<evidence type="ECO:0000313" key="1">
    <source>
        <dbReference type="EMBL" id="EUA92707.1"/>
    </source>
</evidence>
<organism evidence="1 2">
    <name type="scientific">Mycobacterium ulcerans str. Harvey</name>
    <dbReference type="NCBI Taxonomy" id="1299332"/>
    <lineage>
        <taxon>Bacteria</taxon>
        <taxon>Bacillati</taxon>
        <taxon>Actinomycetota</taxon>
        <taxon>Actinomycetes</taxon>
        <taxon>Mycobacteriales</taxon>
        <taxon>Mycobacteriaceae</taxon>
        <taxon>Mycobacterium</taxon>
        <taxon>Mycobacterium ulcerans group</taxon>
    </lineage>
</organism>
<keyword evidence="2" id="KW-1185">Reference proteome</keyword>
<dbReference type="EMBL" id="JAOL01000072">
    <property type="protein sequence ID" value="EUA92707.1"/>
    <property type="molecule type" value="Genomic_DNA"/>
</dbReference>
<gene>
    <name evidence="1" type="ORF">I551_0870</name>
</gene>
<accession>A0ABN0R6C5</accession>
<name>A0ABN0R6C5_MYCUL</name>
<sequence>MPAAAGAIEAPPAGVAAVLAEAVGSAPSSGCPSSAVAGR</sequence>
<proteinExistence type="predicted"/>
<dbReference type="Proteomes" id="UP000020681">
    <property type="component" value="Unassembled WGS sequence"/>
</dbReference>
<evidence type="ECO:0000313" key="2">
    <source>
        <dbReference type="Proteomes" id="UP000020681"/>
    </source>
</evidence>
<comment type="caution">
    <text evidence="1">The sequence shown here is derived from an EMBL/GenBank/DDBJ whole genome shotgun (WGS) entry which is preliminary data.</text>
</comment>
<reference evidence="1 2" key="1">
    <citation type="submission" date="2014-01" db="EMBL/GenBank/DDBJ databases">
        <authorList>
            <person name="Dobos K."/>
            <person name="Lenaerts A."/>
            <person name="Ordway D."/>
            <person name="DeGroote M.A."/>
            <person name="Parker T."/>
            <person name="Sizemore C."/>
            <person name="Tallon L.J."/>
            <person name="Sadzewicz L.K."/>
            <person name="Sengamalay N."/>
            <person name="Fraser C.M."/>
            <person name="Hine E."/>
            <person name="Shefchek K.A."/>
            <person name="Das S.P."/>
            <person name="Tettelin H."/>
        </authorList>
    </citation>
    <scope>NUCLEOTIDE SEQUENCE [LARGE SCALE GENOMIC DNA]</scope>
    <source>
        <strain evidence="1 2">Harvey</strain>
    </source>
</reference>